<dbReference type="RefSeq" id="WP_131893683.1">
    <property type="nucleotide sequence ID" value="NZ_SMKU01000066.1"/>
</dbReference>
<reference evidence="1 2" key="1">
    <citation type="submission" date="2019-03" db="EMBL/GenBank/DDBJ databases">
        <title>Draft genome sequences of novel Actinobacteria.</title>
        <authorList>
            <person name="Sahin N."/>
            <person name="Ay H."/>
            <person name="Saygin H."/>
        </authorList>
    </citation>
    <scope>NUCLEOTIDE SEQUENCE [LARGE SCALE GENOMIC DNA]</scope>
    <source>
        <strain evidence="1 2">H3C3</strain>
    </source>
</reference>
<dbReference type="EMBL" id="SMKU01000066">
    <property type="protein sequence ID" value="TDD88187.1"/>
    <property type="molecule type" value="Genomic_DNA"/>
</dbReference>
<organism evidence="1 2">
    <name type="scientific">Actinomadura rubrisoli</name>
    <dbReference type="NCBI Taxonomy" id="2530368"/>
    <lineage>
        <taxon>Bacteria</taxon>
        <taxon>Bacillati</taxon>
        <taxon>Actinomycetota</taxon>
        <taxon>Actinomycetes</taxon>
        <taxon>Streptosporangiales</taxon>
        <taxon>Thermomonosporaceae</taxon>
        <taxon>Actinomadura</taxon>
    </lineage>
</organism>
<name>A0A4V2YXA6_9ACTN</name>
<proteinExistence type="predicted"/>
<gene>
    <name evidence="1" type="ORF">E1298_15395</name>
</gene>
<evidence type="ECO:0008006" key="3">
    <source>
        <dbReference type="Google" id="ProtNLM"/>
    </source>
</evidence>
<dbReference type="OrthoDB" id="7834500at2"/>
<dbReference type="AlphaFoldDB" id="A0A4V2YXA6"/>
<evidence type="ECO:0000313" key="1">
    <source>
        <dbReference type="EMBL" id="TDD88187.1"/>
    </source>
</evidence>
<sequence>MRSAVLTLGRRTSPLRFVLFPMLHVGERSFYDEVAERAARCALIVAEGGPSGSAPAQEQMARLRWDGLVDQLDALDLESLGVPVIFESERPERDRTGAERLLDTAVDSAAAVGLRLLGRHRDPRGIRGIDEADEHDDRWVQGRMARMLRKAVVDDRDERLVATLTQIHAERHGDPVDVAVVYGAAHMYAVVTALRDDLRYYVQNAEWLMVRNG</sequence>
<protein>
    <recommendedName>
        <fullName evidence="3">TraB/GumN family protein</fullName>
    </recommendedName>
</protein>
<evidence type="ECO:0000313" key="2">
    <source>
        <dbReference type="Proteomes" id="UP000294513"/>
    </source>
</evidence>
<dbReference type="Proteomes" id="UP000294513">
    <property type="component" value="Unassembled WGS sequence"/>
</dbReference>
<keyword evidence="2" id="KW-1185">Reference proteome</keyword>
<comment type="caution">
    <text evidence="1">The sequence shown here is derived from an EMBL/GenBank/DDBJ whole genome shotgun (WGS) entry which is preliminary data.</text>
</comment>
<accession>A0A4V2YXA6</accession>